<dbReference type="InterPro" id="IPR035906">
    <property type="entry name" value="MetI-like_sf"/>
</dbReference>
<sequence>MSADTNMDTGLEMGKDAPLQSRGGLRQLGNRLQSQWKRLVIALPYLWLFIFFLVPFAIILKISLAEAIIARPPFTDLLEWTEGEFLPSIYVTLENFQYLLEDDLYWLSYLNSLKLATISTLLCLLVGYPMAYGIARSSQTMKNILLLLVILPFWTSFLLRVYAWMGILNTHGLLNNMLEVAWNIGMALGLTDAPFEPLQIMYTETALYIGIIYSYLPFMILPLYANLEKMDFQLHEAAQDLGSKPATVFLTVTLPLSMPGIIAGSLLVFIPATGEYVIPALLGEPDTLMIGRVLFDEFFVNRDWPVASSVAIALLVFLVVPMMVYQHFQSKAEVM</sequence>
<feature type="transmembrane region" description="Helical" evidence="8">
    <location>
        <begin position="39"/>
        <end position="64"/>
    </location>
</feature>
<dbReference type="PANTHER" id="PTHR42929:SF3">
    <property type="entry name" value="PUTRESCINE TRANSPORT SYSTEM PERMEASE PROTEIN POTH"/>
    <property type="match status" value="1"/>
</dbReference>
<evidence type="ECO:0000256" key="7">
    <source>
        <dbReference type="ARBA" id="ARBA00023136"/>
    </source>
</evidence>
<accession>A0A3D9H571</accession>
<keyword evidence="6 8" id="KW-1133">Transmembrane helix</keyword>
<feature type="transmembrane region" description="Helical" evidence="8">
    <location>
        <begin position="144"/>
        <end position="165"/>
    </location>
</feature>
<evidence type="ECO:0000256" key="5">
    <source>
        <dbReference type="ARBA" id="ARBA00022692"/>
    </source>
</evidence>
<protein>
    <submittedName>
        <fullName evidence="10">ABC-type spermidine/putrescine transport system permease subunit I</fullName>
    </submittedName>
</protein>
<evidence type="ECO:0000256" key="3">
    <source>
        <dbReference type="ARBA" id="ARBA00022448"/>
    </source>
</evidence>
<name>A0A3D9H571_9PROT</name>
<evidence type="ECO:0000313" key="10">
    <source>
        <dbReference type="EMBL" id="RED44644.1"/>
    </source>
</evidence>
<gene>
    <name evidence="10" type="ORF">DFP90_1146</name>
</gene>
<evidence type="ECO:0000256" key="8">
    <source>
        <dbReference type="RuleBase" id="RU363032"/>
    </source>
</evidence>
<comment type="subcellular location">
    <subcellularLocation>
        <location evidence="1 8">Cell membrane</location>
        <topology evidence="1 8">Multi-pass membrane protein</topology>
    </subcellularLocation>
</comment>
<dbReference type="CDD" id="cd06261">
    <property type="entry name" value="TM_PBP2"/>
    <property type="match status" value="1"/>
</dbReference>
<reference evidence="10 11" key="1">
    <citation type="submission" date="2018-07" db="EMBL/GenBank/DDBJ databases">
        <title>Genomic Encyclopedia of Type Strains, Phase III (KMG-III): the genomes of soil and plant-associated and newly described type strains.</title>
        <authorList>
            <person name="Whitman W."/>
        </authorList>
    </citation>
    <scope>NUCLEOTIDE SEQUENCE [LARGE SCALE GENOMIC DNA]</scope>
    <source>
        <strain evidence="10 11">CECT 8488</strain>
    </source>
</reference>
<evidence type="ECO:0000256" key="2">
    <source>
        <dbReference type="ARBA" id="ARBA00007069"/>
    </source>
</evidence>
<comment type="caution">
    <text evidence="10">The sequence shown here is derived from an EMBL/GenBank/DDBJ whole genome shotgun (WGS) entry which is preliminary data.</text>
</comment>
<dbReference type="InterPro" id="IPR000515">
    <property type="entry name" value="MetI-like"/>
</dbReference>
<comment type="similarity">
    <text evidence="2">Belongs to the binding-protein-dependent transport system permease family. CysTW subfamily.</text>
</comment>
<proteinExistence type="inferred from homology"/>
<dbReference type="GO" id="GO:0055085">
    <property type="term" value="P:transmembrane transport"/>
    <property type="evidence" value="ECO:0007669"/>
    <property type="project" value="InterPro"/>
</dbReference>
<evidence type="ECO:0000313" key="11">
    <source>
        <dbReference type="Proteomes" id="UP000256845"/>
    </source>
</evidence>
<dbReference type="Pfam" id="PF00528">
    <property type="entry name" value="BPD_transp_1"/>
    <property type="match status" value="1"/>
</dbReference>
<dbReference type="AlphaFoldDB" id="A0A3D9H571"/>
<evidence type="ECO:0000256" key="4">
    <source>
        <dbReference type="ARBA" id="ARBA00022475"/>
    </source>
</evidence>
<keyword evidence="4" id="KW-1003">Cell membrane</keyword>
<evidence type="ECO:0000256" key="1">
    <source>
        <dbReference type="ARBA" id="ARBA00004651"/>
    </source>
</evidence>
<dbReference type="Gene3D" id="1.10.3720.10">
    <property type="entry name" value="MetI-like"/>
    <property type="match status" value="1"/>
</dbReference>
<dbReference type="EMBL" id="QRDW01000014">
    <property type="protein sequence ID" value="RED44644.1"/>
    <property type="molecule type" value="Genomic_DNA"/>
</dbReference>
<dbReference type="Proteomes" id="UP000256845">
    <property type="component" value="Unassembled WGS sequence"/>
</dbReference>
<keyword evidence="7 8" id="KW-0472">Membrane</keyword>
<keyword evidence="3 8" id="KW-0813">Transport</keyword>
<evidence type="ECO:0000256" key="6">
    <source>
        <dbReference type="ARBA" id="ARBA00022989"/>
    </source>
</evidence>
<dbReference type="PROSITE" id="PS50928">
    <property type="entry name" value="ABC_TM1"/>
    <property type="match status" value="1"/>
</dbReference>
<keyword evidence="5 8" id="KW-0812">Transmembrane</keyword>
<keyword evidence="11" id="KW-1185">Reference proteome</keyword>
<organism evidence="10 11">
    <name type="scientific">Aestuariispira insulae</name>
    <dbReference type="NCBI Taxonomy" id="1461337"/>
    <lineage>
        <taxon>Bacteria</taxon>
        <taxon>Pseudomonadati</taxon>
        <taxon>Pseudomonadota</taxon>
        <taxon>Alphaproteobacteria</taxon>
        <taxon>Rhodospirillales</taxon>
        <taxon>Kiloniellaceae</taxon>
        <taxon>Aestuariispira</taxon>
    </lineage>
</organism>
<feature type="domain" description="ABC transmembrane type-1" evidence="9">
    <location>
        <begin position="109"/>
        <end position="325"/>
    </location>
</feature>
<dbReference type="PANTHER" id="PTHR42929">
    <property type="entry name" value="INNER MEMBRANE ABC TRANSPORTER PERMEASE PROTEIN YDCU-RELATED-RELATED"/>
    <property type="match status" value="1"/>
</dbReference>
<feature type="transmembrane region" description="Helical" evidence="8">
    <location>
        <begin position="206"/>
        <end position="227"/>
    </location>
</feature>
<feature type="transmembrane region" description="Helical" evidence="8">
    <location>
        <begin position="113"/>
        <end position="132"/>
    </location>
</feature>
<dbReference type="SUPFAM" id="SSF161098">
    <property type="entry name" value="MetI-like"/>
    <property type="match status" value="1"/>
</dbReference>
<dbReference type="GO" id="GO:0005886">
    <property type="term" value="C:plasma membrane"/>
    <property type="evidence" value="ECO:0007669"/>
    <property type="project" value="UniProtKB-SubCell"/>
</dbReference>
<evidence type="ECO:0000259" key="9">
    <source>
        <dbReference type="PROSITE" id="PS50928"/>
    </source>
</evidence>
<feature type="transmembrane region" description="Helical" evidence="8">
    <location>
        <begin position="304"/>
        <end position="325"/>
    </location>
</feature>
<feature type="transmembrane region" description="Helical" evidence="8">
    <location>
        <begin position="248"/>
        <end position="272"/>
    </location>
</feature>